<reference evidence="2 3" key="1">
    <citation type="submission" date="2024-04" db="EMBL/GenBank/DDBJ databases">
        <title>Novel species of the genus Ideonella isolated from streams.</title>
        <authorList>
            <person name="Lu H."/>
        </authorList>
    </citation>
    <scope>NUCLEOTIDE SEQUENCE [LARGE SCALE GENOMIC DNA]</scope>
    <source>
        <strain evidence="2 3">DXS22W</strain>
    </source>
</reference>
<feature type="domain" description="Beta-lactamase-related" evidence="1">
    <location>
        <begin position="7"/>
        <end position="179"/>
    </location>
</feature>
<protein>
    <submittedName>
        <fullName evidence="2">Serine hydrolase domain-containing protein</fullName>
        <ecNumber evidence="2">3.1.1.103</ecNumber>
    </submittedName>
</protein>
<keyword evidence="2" id="KW-0378">Hydrolase</keyword>
<dbReference type="RefSeq" id="WP_341411178.1">
    <property type="nucleotide sequence ID" value="NZ_JBBUTH010000007.1"/>
</dbReference>
<dbReference type="GO" id="GO:0016787">
    <property type="term" value="F:hydrolase activity"/>
    <property type="evidence" value="ECO:0007669"/>
    <property type="project" value="UniProtKB-KW"/>
</dbReference>
<sequence length="191" mass="20859">MFHLQRRVEWLTGQPLQALAQARLFGPLGLSGTDFGWTPPIGARQATGHDRDGMPRPRSRYAHPNAAYSLYTTAHDYARLLLEMLKAGRGESTLLSRAAAQEMLRPQVAVDAREPIERPGAAQGQAVFWGLGWSINRTAQGDIAHHSGANSTGFRSFAQFSPTRGSGLVILTNGLQGDELWQRLVAAVGDW</sequence>
<keyword evidence="3" id="KW-1185">Reference proteome</keyword>
<dbReference type="EC" id="3.1.1.103" evidence="2"/>
<organism evidence="2 3">
    <name type="scientific">Pseudaquabacterium inlustre</name>
    <dbReference type="NCBI Taxonomy" id="2984192"/>
    <lineage>
        <taxon>Bacteria</taxon>
        <taxon>Pseudomonadati</taxon>
        <taxon>Pseudomonadota</taxon>
        <taxon>Betaproteobacteria</taxon>
        <taxon>Burkholderiales</taxon>
        <taxon>Sphaerotilaceae</taxon>
        <taxon>Pseudaquabacterium</taxon>
    </lineage>
</organism>
<dbReference type="PANTHER" id="PTHR43283:SF18">
    <property type="match status" value="1"/>
</dbReference>
<dbReference type="InterPro" id="IPR012338">
    <property type="entry name" value="Beta-lactam/transpept-like"/>
</dbReference>
<dbReference type="InterPro" id="IPR001466">
    <property type="entry name" value="Beta-lactam-related"/>
</dbReference>
<accession>A0ABU9CL45</accession>
<evidence type="ECO:0000313" key="2">
    <source>
        <dbReference type="EMBL" id="MEK8051454.1"/>
    </source>
</evidence>
<evidence type="ECO:0000313" key="3">
    <source>
        <dbReference type="Proteomes" id="UP001365405"/>
    </source>
</evidence>
<dbReference type="PANTHER" id="PTHR43283">
    <property type="entry name" value="BETA-LACTAMASE-RELATED"/>
    <property type="match status" value="1"/>
</dbReference>
<dbReference type="Proteomes" id="UP001365405">
    <property type="component" value="Unassembled WGS sequence"/>
</dbReference>
<evidence type="ECO:0000259" key="1">
    <source>
        <dbReference type="Pfam" id="PF00144"/>
    </source>
</evidence>
<name>A0ABU9CL45_9BURK</name>
<dbReference type="EMBL" id="JBBUTH010000007">
    <property type="protein sequence ID" value="MEK8051454.1"/>
    <property type="molecule type" value="Genomic_DNA"/>
</dbReference>
<proteinExistence type="predicted"/>
<comment type="caution">
    <text evidence="2">The sequence shown here is derived from an EMBL/GenBank/DDBJ whole genome shotgun (WGS) entry which is preliminary data.</text>
</comment>
<dbReference type="SUPFAM" id="SSF56601">
    <property type="entry name" value="beta-lactamase/transpeptidase-like"/>
    <property type="match status" value="1"/>
</dbReference>
<gene>
    <name evidence="2" type="ORF">AACH10_14470</name>
</gene>
<dbReference type="Pfam" id="PF00144">
    <property type="entry name" value="Beta-lactamase"/>
    <property type="match status" value="1"/>
</dbReference>
<dbReference type="Gene3D" id="3.40.710.10">
    <property type="entry name" value="DD-peptidase/beta-lactamase superfamily"/>
    <property type="match status" value="1"/>
</dbReference>
<dbReference type="InterPro" id="IPR050789">
    <property type="entry name" value="Diverse_Enzym_Activities"/>
</dbReference>